<evidence type="ECO:0008006" key="3">
    <source>
        <dbReference type="Google" id="ProtNLM"/>
    </source>
</evidence>
<keyword evidence="2" id="KW-1185">Reference proteome</keyword>
<dbReference type="KEGG" id="nwa:Nwat_2434"/>
<protein>
    <recommendedName>
        <fullName evidence="3">NACHT domain-containing protein</fullName>
    </recommendedName>
</protein>
<dbReference type="InterPro" id="IPR027417">
    <property type="entry name" value="P-loop_NTPase"/>
</dbReference>
<dbReference type="EMBL" id="CP002086">
    <property type="protein sequence ID" value="ADJ29249.1"/>
    <property type="molecule type" value="Genomic_DNA"/>
</dbReference>
<sequence length="621" mass="70045">MGTPQHPVPFGGREEDLARLDAWLEEPNHPPYRLLAAPAGRGKSALLARWSRRLLEREDLAVAFFPVSIRFGTNLARVVFTTLAARLAKFHGKPLPAKADPKSEDWQGLVADYLAQPLPGERRLLVILDGLDEAAGWEAGPHLFPFNLPATTRMVVSARYVAGDKDPSGWQRRLNWDTPGRAETMTLEALTPLGVADVLTQMAFPLDRLGANVDIVAELYRLSAGDPLLVKLYVDDLWAQGEEVTRLRPEDLRGIRPGLEGFFKKWWDDQRQLWEERDPFERPVVEELFNLLSCALGPLNHEDMFCLASSSTVRLTTRTLDGALKPLKRFIMGDGRSQGYVFSHPRLGIHFYEQLSKPECEKLETRFLSWGEETLKALNQKRFEPKAVSPYVVQYYGAHLERANQGVDAFLPLVSDGWRQAWLHREGAYGGFLSDVQRVWRKAVQVNSQRVAGNQPAPYLGLEIRCALCQASINSLAGNIPSNLLLSLVQHEIWSPAQGLAYVRQVPDKQERVSAFRQLVPHLRAEEREEVLGEALAAARAIEEEGVRAQVLRVLINKLVSLSCAFLYPLWQNTLPVLASQRRSDFLNDIRTLTPLIAKIGGQKAVEETFRAIRNVMRWWP</sequence>
<dbReference type="OrthoDB" id="5481567at2"/>
<dbReference type="STRING" id="105559.Nwat_2434"/>
<dbReference type="AlphaFoldDB" id="D8K9A6"/>
<name>D8K9A6_NITWC</name>
<dbReference type="Gene3D" id="3.40.50.300">
    <property type="entry name" value="P-loop containing nucleotide triphosphate hydrolases"/>
    <property type="match status" value="1"/>
</dbReference>
<accession>D8K9A6</accession>
<dbReference type="SUPFAM" id="SSF52540">
    <property type="entry name" value="P-loop containing nucleoside triphosphate hydrolases"/>
    <property type="match status" value="1"/>
</dbReference>
<proteinExistence type="predicted"/>
<organism evidence="1 2">
    <name type="scientific">Nitrosococcus watsoni (strain C-113)</name>
    <dbReference type="NCBI Taxonomy" id="105559"/>
    <lineage>
        <taxon>Bacteria</taxon>
        <taxon>Pseudomonadati</taxon>
        <taxon>Pseudomonadota</taxon>
        <taxon>Gammaproteobacteria</taxon>
        <taxon>Chromatiales</taxon>
        <taxon>Chromatiaceae</taxon>
        <taxon>Nitrosococcus</taxon>
    </lineage>
</organism>
<dbReference type="HOGENOM" id="CLU_439943_0_0_6"/>
<evidence type="ECO:0000313" key="1">
    <source>
        <dbReference type="EMBL" id="ADJ29249.1"/>
    </source>
</evidence>
<dbReference type="RefSeq" id="WP_013221319.1">
    <property type="nucleotide sequence ID" value="NC_014315.1"/>
</dbReference>
<gene>
    <name evidence="1" type="ordered locus">Nwat_2434</name>
</gene>
<reference evidence="1 2" key="1">
    <citation type="submission" date="2010-06" db="EMBL/GenBank/DDBJ databases">
        <title>Complete sequence of chromosome of Nitrosococcus watsoni C-113.</title>
        <authorList>
            <consortium name="US DOE Joint Genome Institute"/>
            <person name="Lucas S."/>
            <person name="Copeland A."/>
            <person name="Lapidus A."/>
            <person name="Cheng J.-F."/>
            <person name="Bruce D."/>
            <person name="Goodwin L."/>
            <person name="Pitluck S."/>
            <person name="Malfatti S.A."/>
            <person name="Chain P.S.G."/>
            <person name="Land M."/>
            <person name="Hauser L."/>
            <person name="Kyrpides N."/>
            <person name="Ivanova N."/>
            <person name="Cambell M.A."/>
            <person name="Heidelberg J.F."/>
            <person name="Klotz M.G."/>
            <person name="Woyke T."/>
        </authorList>
    </citation>
    <scope>NUCLEOTIDE SEQUENCE [LARGE SCALE GENOMIC DNA]</scope>
    <source>
        <strain evidence="1 2">C-113</strain>
    </source>
</reference>
<dbReference type="eggNOG" id="COG3118">
    <property type="taxonomic scope" value="Bacteria"/>
</dbReference>
<evidence type="ECO:0000313" key="2">
    <source>
        <dbReference type="Proteomes" id="UP000000393"/>
    </source>
</evidence>
<dbReference type="Proteomes" id="UP000000393">
    <property type="component" value="Chromosome"/>
</dbReference>